<feature type="domain" description="Rho-GAP" evidence="3">
    <location>
        <begin position="181"/>
        <end position="320"/>
    </location>
</feature>
<dbReference type="PANTHER" id="PTHR15729">
    <property type="entry name" value="CDC42 GTPASE-ACTIVATING PROTEIN"/>
    <property type="match status" value="1"/>
</dbReference>
<name>A0A8B9QZ92_ANAPL</name>
<dbReference type="Pfam" id="PF00620">
    <property type="entry name" value="RhoGAP"/>
    <property type="match status" value="1"/>
</dbReference>
<protein>
    <recommendedName>
        <fullName evidence="3">Rho-GAP domain-containing protein</fullName>
    </recommendedName>
</protein>
<reference evidence="4" key="3">
    <citation type="submission" date="2025-09" db="UniProtKB">
        <authorList>
            <consortium name="Ensembl"/>
        </authorList>
    </citation>
    <scope>IDENTIFICATION</scope>
</reference>
<dbReference type="InterPro" id="IPR008936">
    <property type="entry name" value="Rho_GTPase_activation_prot"/>
</dbReference>
<evidence type="ECO:0000313" key="4">
    <source>
        <dbReference type="Ensembl" id="ENSAPLP00020005161.1"/>
    </source>
</evidence>
<keyword evidence="1" id="KW-0343">GTPase activation</keyword>
<dbReference type="Ensembl" id="ENSAPLT00020005555.1">
    <property type="protein sequence ID" value="ENSAPLP00020005161.1"/>
    <property type="gene ID" value="ENSAPLG00020003801.1"/>
</dbReference>
<feature type="compositionally biased region" description="Low complexity" evidence="2">
    <location>
        <begin position="102"/>
        <end position="111"/>
    </location>
</feature>
<reference evidence="4" key="1">
    <citation type="submission" date="2019-08" db="EMBL/GenBank/DDBJ databases">
        <title>Three high-quality genomes provides insights into domestication of ducks.</title>
        <authorList>
            <person name="Hou Z.C."/>
            <person name="Zhu F."/>
            <person name="Yin Z.T."/>
            <person name="Zhang F."/>
        </authorList>
    </citation>
    <scope>NUCLEOTIDE SEQUENCE [LARGE SCALE GENOMIC DNA]</scope>
</reference>
<dbReference type="PANTHER" id="PTHR15729:SF12">
    <property type="entry name" value="RHO GTPASE-ACTIVATING PROTEIN 30"/>
    <property type="match status" value="1"/>
</dbReference>
<evidence type="ECO:0000313" key="5">
    <source>
        <dbReference type="Proteomes" id="UP000694400"/>
    </source>
</evidence>
<dbReference type="InterPro" id="IPR051576">
    <property type="entry name" value="PX-Rho_GAP"/>
</dbReference>
<dbReference type="Proteomes" id="UP000694400">
    <property type="component" value="Chromosome 32"/>
</dbReference>
<organism evidence="4 5">
    <name type="scientific">Anas platyrhynchos</name>
    <name type="common">Mallard</name>
    <name type="synonym">Anas boschas</name>
    <dbReference type="NCBI Taxonomy" id="8839"/>
    <lineage>
        <taxon>Eukaryota</taxon>
        <taxon>Metazoa</taxon>
        <taxon>Chordata</taxon>
        <taxon>Craniata</taxon>
        <taxon>Vertebrata</taxon>
        <taxon>Euteleostomi</taxon>
        <taxon>Archelosauria</taxon>
        <taxon>Archosauria</taxon>
        <taxon>Dinosauria</taxon>
        <taxon>Saurischia</taxon>
        <taxon>Theropoda</taxon>
        <taxon>Coelurosauria</taxon>
        <taxon>Aves</taxon>
        <taxon>Neognathae</taxon>
        <taxon>Galloanserae</taxon>
        <taxon>Anseriformes</taxon>
        <taxon>Anatidae</taxon>
        <taxon>Anatinae</taxon>
        <taxon>Anas</taxon>
    </lineage>
</organism>
<sequence>MHERVRGCTRPAEAARSARPRVRGCPSVPGHPLPRSGPHKGHAHGPARGRLRQRPRQSAETRGPRPALRFRGAEEQEAASKAAAAFLPPPAGRPGPSRLRQGPGAAALPPRGRFRPLPPAPGRAGALGAPLPARGSSWGWAPPWAGSDPAGGVPAAPMSLALKARQKARRKGGAKERVFGCDLLEHLQQSGQDVPQVLRSCTEFVEQHGVVDGIYRLSGVSSNIQRLRQEFDSDRCPDLQRDVYLQDIHCVSSLCKAYFRELPNPLLTYQLYDKFAVRPMEEARLVKIKEVLKELPAPHYRYWGGAQPAVPVSPKCHHRP</sequence>
<evidence type="ECO:0000256" key="1">
    <source>
        <dbReference type="ARBA" id="ARBA00022468"/>
    </source>
</evidence>
<feature type="region of interest" description="Disordered" evidence="2">
    <location>
        <begin position="1"/>
        <end position="130"/>
    </location>
</feature>
<dbReference type="Gene3D" id="1.10.555.10">
    <property type="entry name" value="Rho GTPase activation protein"/>
    <property type="match status" value="1"/>
</dbReference>
<feature type="compositionally biased region" description="Basic residues" evidence="2">
    <location>
        <begin position="37"/>
        <end position="55"/>
    </location>
</feature>
<proteinExistence type="predicted"/>
<reference evidence="4" key="2">
    <citation type="submission" date="2025-08" db="UniProtKB">
        <authorList>
            <consortium name="Ensembl"/>
        </authorList>
    </citation>
    <scope>IDENTIFICATION</scope>
</reference>
<dbReference type="PROSITE" id="PS50238">
    <property type="entry name" value="RHOGAP"/>
    <property type="match status" value="1"/>
</dbReference>
<dbReference type="AlphaFoldDB" id="A0A8B9QZ92"/>
<evidence type="ECO:0000256" key="2">
    <source>
        <dbReference type="SAM" id="MobiDB-lite"/>
    </source>
</evidence>
<accession>A0A8B9QZ92</accession>
<dbReference type="GO" id="GO:0007264">
    <property type="term" value="P:small GTPase-mediated signal transduction"/>
    <property type="evidence" value="ECO:0007669"/>
    <property type="project" value="TreeGrafter"/>
</dbReference>
<dbReference type="GO" id="GO:0005096">
    <property type="term" value="F:GTPase activator activity"/>
    <property type="evidence" value="ECO:0007669"/>
    <property type="project" value="UniProtKB-KW"/>
</dbReference>
<dbReference type="SUPFAM" id="SSF48350">
    <property type="entry name" value="GTPase activation domain, GAP"/>
    <property type="match status" value="1"/>
</dbReference>
<dbReference type="InterPro" id="IPR000198">
    <property type="entry name" value="RhoGAP_dom"/>
</dbReference>
<evidence type="ECO:0000259" key="3">
    <source>
        <dbReference type="PROSITE" id="PS50238"/>
    </source>
</evidence>
<dbReference type="SMART" id="SM00324">
    <property type="entry name" value="RhoGAP"/>
    <property type="match status" value="1"/>
</dbReference>